<dbReference type="Proteomes" id="UP000295707">
    <property type="component" value="Unassembled WGS sequence"/>
</dbReference>
<dbReference type="OrthoDB" id="6257262at2"/>
<keyword evidence="5" id="KW-1185">Reference proteome</keyword>
<dbReference type="InterPro" id="IPR055890">
    <property type="entry name" value="DUF7467"/>
</dbReference>
<evidence type="ECO:0000256" key="1">
    <source>
        <dbReference type="SAM" id="MobiDB-lite"/>
    </source>
</evidence>
<evidence type="ECO:0000256" key="2">
    <source>
        <dbReference type="SAM" id="SignalP"/>
    </source>
</evidence>
<feature type="compositionally biased region" description="Low complexity" evidence="1">
    <location>
        <begin position="475"/>
        <end position="491"/>
    </location>
</feature>
<reference evidence="4 5" key="1">
    <citation type="submission" date="2019-03" db="EMBL/GenBank/DDBJ databases">
        <title>Genomic Encyclopedia of Type Strains, Phase IV (KMG-IV): sequencing the most valuable type-strain genomes for metagenomic binning, comparative biology and taxonomic classification.</title>
        <authorList>
            <person name="Goeker M."/>
        </authorList>
    </citation>
    <scope>NUCLEOTIDE SEQUENCE [LARGE SCALE GENOMIC DNA]</scope>
    <source>
        <strain evidence="4 5">DSM 19610</strain>
    </source>
</reference>
<evidence type="ECO:0000313" key="5">
    <source>
        <dbReference type="Proteomes" id="UP000295707"/>
    </source>
</evidence>
<feature type="region of interest" description="Disordered" evidence="1">
    <location>
        <begin position="234"/>
        <end position="260"/>
    </location>
</feature>
<dbReference type="RefSeq" id="WP_132971048.1">
    <property type="nucleotide sequence ID" value="NZ_SMFX01000001.1"/>
</dbReference>
<dbReference type="Pfam" id="PF24269">
    <property type="entry name" value="DUF7467"/>
    <property type="match status" value="1"/>
</dbReference>
<feature type="compositionally biased region" description="Acidic residues" evidence="1">
    <location>
        <begin position="492"/>
        <end position="509"/>
    </location>
</feature>
<keyword evidence="2" id="KW-0732">Signal</keyword>
<feature type="domain" description="DUF7467" evidence="3">
    <location>
        <begin position="278"/>
        <end position="361"/>
    </location>
</feature>
<accession>A0A4V2PGK1</accession>
<protein>
    <recommendedName>
        <fullName evidence="3">DUF7467 domain-containing protein</fullName>
    </recommendedName>
</protein>
<feature type="region of interest" description="Disordered" evidence="1">
    <location>
        <begin position="465"/>
        <end position="514"/>
    </location>
</feature>
<evidence type="ECO:0000313" key="4">
    <source>
        <dbReference type="EMBL" id="TCK17156.1"/>
    </source>
</evidence>
<feature type="region of interest" description="Disordered" evidence="1">
    <location>
        <begin position="68"/>
        <end position="90"/>
    </location>
</feature>
<gene>
    <name evidence="4" type="ORF">DFR30_0377</name>
</gene>
<proteinExistence type="predicted"/>
<name>A0A4V2PGK1_9GAMM</name>
<dbReference type="AlphaFoldDB" id="A0A4V2PGK1"/>
<dbReference type="EMBL" id="SMFX01000001">
    <property type="protein sequence ID" value="TCK17156.1"/>
    <property type="molecule type" value="Genomic_DNA"/>
</dbReference>
<organism evidence="4 5">
    <name type="scientific">Thiogranum longum</name>
    <dbReference type="NCBI Taxonomy" id="1537524"/>
    <lineage>
        <taxon>Bacteria</taxon>
        <taxon>Pseudomonadati</taxon>
        <taxon>Pseudomonadota</taxon>
        <taxon>Gammaproteobacteria</taxon>
        <taxon>Chromatiales</taxon>
        <taxon>Ectothiorhodospiraceae</taxon>
        <taxon>Thiogranum</taxon>
    </lineage>
</organism>
<comment type="caution">
    <text evidence="4">The sequence shown here is derived from an EMBL/GenBank/DDBJ whole genome shotgun (WGS) entry which is preliminary data.</text>
</comment>
<feature type="signal peptide" evidence="2">
    <location>
        <begin position="1"/>
        <end position="26"/>
    </location>
</feature>
<feature type="chain" id="PRO_5020867636" description="DUF7467 domain-containing protein" evidence="2">
    <location>
        <begin position="27"/>
        <end position="630"/>
    </location>
</feature>
<evidence type="ECO:0000259" key="3">
    <source>
        <dbReference type="Pfam" id="PF24269"/>
    </source>
</evidence>
<sequence>MKIITPIKSALLSAALALTTSFSATAANTYTILDANELAFPSGYDIKEITFTLNADFSLTAEIFPTGIPGDTDGDGDPNASSSTIPDEPGVGSLEYLEIDMECGATDQGTGTCVPNVVFIYTNNTLTVAPTDSQITGLDQYVTFDVLLDRYVLTITDLMAFKTALGVSTTSVNFGAFSFIASFADGQPDDLVPDNAVCEFVTLDPPLVTQCGLTLEKVANVSTVGPIDAMISDQIGEHNDSDSGDDKDGSGDSDDSDVDPASLTCGCKGKVTDLELMYTGAGTVNVDVNRVGPFASDLFDGTVQNGVPFTVSGIDFGPKGFKGTLGVAISLSVDGGEPVELHTSCSEPIGPGKVVGDFVVLSGNSRKLTQPLCPMDPTACPVNQQVTYTYTVINSGTDVTGLVVTDDKMVDPVGGPVDLLANSSASFTADACLFETTTNIANASGLLADGQTCSSNTATVTVEMLQPPEPDPCMGSVDSDSDSGYDGNANGDSDDSDADSGDLDCDGDSDTMPPTPIIYEGCGPSFWKKNSNIGAWTAYSPGDRFDSIFGVDAAGNKSLKRTLKSKGKKSQGLGRHATAAMLNAANPDVNYMYTTGEVISIVVDAYATGDYDTAKNILKEQNKKGCPINN</sequence>
<feature type="compositionally biased region" description="Basic and acidic residues" evidence="1">
    <location>
        <begin position="235"/>
        <end position="250"/>
    </location>
</feature>